<reference evidence="2 3" key="1">
    <citation type="submission" date="2023-08" db="EMBL/GenBank/DDBJ databases">
        <title>Streptococcus ruminantium-associated sheep mastitis outbreak detected in Italy is distinct from bovine isolates.</title>
        <authorList>
            <person name="Rosa M.N."/>
            <person name="Vezina B."/>
            <person name="Tola S."/>
        </authorList>
    </citation>
    <scope>NUCLEOTIDE SEQUENCE [LARGE SCALE GENOMIC DNA]</scope>
    <source>
        <strain evidence="2 3">OM6730</strain>
    </source>
</reference>
<name>A0ABU1B1Z2_9STRE</name>
<gene>
    <name evidence="2" type="ORF">RFF62_03645</name>
</gene>
<evidence type="ECO:0000313" key="2">
    <source>
        <dbReference type="EMBL" id="MDQ8832883.1"/>
    </source>
</evidence>
<keyword evidence="3" id="KW-1185">Reference proteome</keyword>
<dbReference type="Pfam" id="PF10031">
    <property type="entry name" value="DUF2273"/>
    <property type="match status" value="1"/>
</dbReference>
<dbReference type="InterPro" id="IPR018730">
    <property type="entry name" value="DUF2273"/>
</dbReference>
<protein>
    <submittedName>
        <fullName evidence="2">DUF2273 domain-containing protein</fullName>
    </submittedName>
</protein>
<evidence type="ECO:0000313" key="3">
    <source>
        <dbReference type="Proteomes" id="UP001228446"/>
    </source>
</evidence>
<keyword evidence="1" id="KW-1133">Transmembrane helix</keyword>
<keyword evidence="1" id="KW-0812">Transmembrane</keyword>
<dbReference type="RefSeq" id="WP_308938072.1">
    <property type="nucleotide sequence ID" value="NZ_JAVIBP010000001.1"/>
</dbReference>
<accession>A0ABU1B1Z2</accession>
<organism evidence="2 3">
    <name type="scientific">Streptococcus ruminantium</name>
    <dbReference type="NCBI Taxonomy" id="1917441"/>
    <lineage>
        <taxon>Bacteria</taxon>
        <taxon>Bacillati</taxon>
        <taxon>Bacillota</taxon>
        <taxon>Bacilli</taxon>
        <taxon>Lactobacillales</taxon>
        <taxon>Streptococcaceae</taxon>
        <taxon>Streptococcus</taxon>
    </lineage>
</organism>
<dbReference type="EMBL" id="JAVIBX010000009">
    <property type="protein sequence ID" value="MDQ8832883.1"/>
    <property type="molecule type" value="Genomic_DNA"/>
</dbReference>
<keyword evidence="1" id="KW-0472">Membrane</keyword>
<comment type="caution">
    <text evidence="2">The sequence shown here is derived from an EMBL/GenBank/DDBJ whole genome shotgun (WGS) entry which is preliminary data.</text>
</comment>
<feature type="transmembrane region" description="Helical" evidence="1">
    <location>
        <begin position="12"/>
        <end position="30"/>
    </location>
</feature>
<sequence>MNWKKWFSHYQYSITGALVGLLVAVLLIQIGFLKTLLIVAFMLSGIFIANYLQKAQLLKQLFK</sequence>
<feature type="transmembrane region" description="Helical" evidence="1">
    <location>
        <begin position="36"/>
        <end position="53"/>
    </location>
</feature>
<proteinExistence type="predicted"/>
<dbReference type="Proteomes" id="UP001228446">
    <property type="component" value="Unassembled WGS sequence"/>
</dbReference>
<evidence type="ECO:0000256" key="1">
    <source>
        <dbReference type="SAM" id="Phobius"/>
    </source>
</evidence>